<evidence type="ECO:0000313" key="9">
    <source>
        <dbReference type="Proteomes" id="UP000316560"/>
    </source>
</evidence>
<dbReference type="PANTHER" id="PTHR34584:SF1">
    <property type="entry name" value="NA(+)_H(+) ANTIPORTER SUBUNIT E1"/>
    <property type="match status" value="1"/>
</dbReference>
<dbReference type="RefSeq" id="WP_141990212.1">
    <property type="nucleotide sequence ID" value="NZ_VFRA01000001.1"/>
</dbReference>
<comment type="subcellular location">
    <subcellularLocation>
        <location evidence="1">Cell membrane</location>
        <topology evidence="1">Multi-pass membrane protein</topology>
    </subcellularLocation>
</comment>
<evidence type="ECO:0000256" key="1">
    <source>
        <dbReference type="ARBA" id="ARBA00004651"/>
    </source>
</evidence>
<feature type="transmembrane region" description="Helical" evidence="7">
    <location>
        <begin position="78"/>
        <end position="96"/>
    </location>
</feature>
<dbReference type="PANTHER" id="PTHR34584">
    <property type="entry name" value="NA(+)/H(+) ANTIPORTER SUBUNIT E1"/>
    <property type="match status" value="1"/>
</dbReference>
<dbReference type="GO" id="GO:0008324">
    <property type="term" value="F:monoatomic cation transmembrane transporter activity"/>
    <property type="evidence" value="ECO:0007669"/>
    <property type="project" value="InterPro"/>
</dbReference>
<organism evidence="8 9">
    <name type="scientific">Rhodoglobus vestalii</name>
    <dbReference type="NCBI Taxonomy" id="193384"/>
    <lineage>
        <taxon>Bacteria</taxon>
        <taxon>Bacillati</taxon>
        <taxon>Actinomycetota</taxon>
        <taxon>Actinomycetes</taxon>
        <taxon>Micrococcales</taxon>
        <taxon>Microbacteriaceae</taxon>
        <taxon>Rhodoglobus</taxon>
    </lineage>
</organism>
<dbReference type="NCBIfam" id="NF006521">
    <property type="entry name" value="PRK08965.1-5"/>
    <property type="match status" value="1"/>
</dbReference>
<evidence type="ECO:0000256" key="5">
    <source>
        <dbReference type="ARBA" id="ARBA00022989"/>
    </source>
</evidence>
<evidence type="ECO:0000256" key="3">
    <source>
        <dbReference type="ARBA" id="ARBA00022475"/>
    </source>
</evidence>
<evidence type="ECO:0000313" key="8">
    <source>
        <dbReference type="EMBL" id="TQO19762.1"/>
    </source>
</evidence>
<comment type="similarity">
    <text evidence="2">Belongs to the CPA3 antiporters (TC 2.A.63) subunit E family.</text>
</comment>
<reference evidence="8 9" key="1">
    <citation type="submission" date="2019-06" db="EMBL/GenBank/DDBJ databases">
        <title>Sequencing the genomes of 1000 actinobacteria strains.</title>
        <authorList>
            <person name="Klenk H.-P."/>
        </authorList>
    </citation>
    <scope>NUCLEOTIDE SEQUENCE [LARGE SCALE GENOMIC DNA]</scope>
    <source>
        <strain evidence="8 9">DSM 21947</strain>
    </source>
</reference>
<sequence length="203" mass="22427">MTDFSPTNAEPAEPLTRRELRWRIWQQLPLILLLVALWMLLWGTVSPLSVTSGVLIAFAVTSALYLPPVQLSGRFNPFWFALYLIRFLGELVAGSVKVSWQAFSPKGVTKNSIVAVQLVTRSDIIMTLTAITVTLIPGSLVLEVDRHKSVLYLHALNTTDESAVNALRRSVHSVERSLVRAIGSPEDVANCRALASGYDGRTR</sequence>
<dbReference type="InterPro" id="IPR002758">
    <property type="entry name" value="Cation_antiport_E"/>
</dbReference>
<proteinExistence type="inferred from homology"/>
<evidence type="ECO:0000256" key="7">
    <source>
        <dbReference type="SAM" id="Phobius"/>
    </source>
</evidence>
<name>A0A8H2PUK2_9MICO</name>
<keyword evidence="5 7" id="KW-1133">Transmembrane helix</keyword>
<feature type="transmembrane region" description="Helical" evidence="7">
    <location>
        <begin position="48"/>
        <end position="66"/>
    </location>
</feature>
<accession>A0A8H2PUK2</accession>
<evidence type="ECO:0000256" key="6">
    <source>
        <dbReference type="ARBA" id="ARBA00023136"/>
    </source>
</evidence>
<dbReference type="EMBL" id="VFRA01000001">
    <property type="protein sequence ID" value="TQO19762.1"/>
    <property type="molecule type" value="Genomic_DNA"/>
</dbReference>
<feature type="transmembrane region" description="Helical" evidence="7">
    <location>
        <begin position="124"/>
        <end position="142"/>
    </location>
</feature>
<keyword evidence="6 7" id="KW-0472">Membrane</keyword>
<evidence type="ECO:0000256" key="4">
    <source>
        <dbReference type="ARBA" id="ARBA00022692"/>
    </source>
</evidence>
<dbReference type="Proteomes" id="UP000316560">
    <property type="component" value="Unassembled WGS sequence"/>
</dbReference>
<gene>
    <name evidence="8" type="ORF">FB472_1339</name>
</gene>
<dbReference type="Pfam" id="PF01899">
    <property type="entry name" value="MNHE"/>
    <property type="match status" value="1"/>
</dbReference>
<evidence type="ECO:0000256" key="2">
    <source>
        <dbReference type="ARBA" id="ARBA00006228"/>
    </source>
</evidence>
<protein>
    <submittedName>
        <fullName evidence="8">Multisubunit sodium/proton antiporter MrpE subunit</fullName>
    </submittedName>
</protein>
<dbReference type="AlphaFoldDB" id="A0A8H2PUK2"/>
<dbReference type="GO" id="GO:0005886">
    <property type="term" value="C:plasma membrane"/>
    <property type="evidence" value="ECO:0007669"/>
    <property type="project" value="UniProtKB-SubCell"/>
</dbReference>
<keyword evidence="3" id="KW-1003">Cell membrane</keyword>
<comment type="caution">
    <text evidence="8">The sequence shown here is derived from an EMBL/GenBank/DDBJ whole genome shotgun (WGS) entry which is preliminary data.</text>
</comment>
<dbReference type="OrthoDB" id="3556991at2"/>
<keyword evidence="9" id="KW-1185">Reference proteome</keyword>
<feature type="transmembrane region" description="Helical" evidence="7">
    <location>
        <begin position="24"/>
        <end position="42"/>
    </location>
</feature>
<keyword evidence="4 7" id="KW-0812">Transmembrane</keyword>